<organism evidence="3 4">
    <name type="scientific">Catharus ustulatus</name>
    <name type="common">Russet-backed thrush</name>
    <name type="synonym">Hylocichla ustulatus</name>
    <dbReference type="NCBI Taxonomy" id="91951"/>
    <lineage>
        <taxon>Eukaryota</taxon>
        <taxon>Metazoa</taxon>
        <taxon>Chordata</taxon>
        <taxon>Craniata</taxon>
        <taxon>Vertebrata</taxon>
        <taxon>Euteleostomi</taxon>
        <taxon>Archelosauria</taxon>
        <taxon>Archosauria</taxon>
        <taxon>Dinosauria</taxon>
        <taxon>Saurischia</taxon>
        <taxon>Theropoda</taxon>
        <taxon>Coelurosauria</taxon>
        <taxon>Aves</taxon>
        <taxon>Neognathae</taxon>
        <taxon>Neoaves</taxon>
        <taxon>Telluraves</taxon>
        <taxon>Australaves</taxon>
        <taxon>Passeriformes</taxon>
        <taxon>Turdidae</taxon>
        <taxon>Catharus</taxon>
    </lineage>
</organism>
<dbReference type="PROSITE" id="PS00514">
    <property type="entry name" value="FIBRINOGEN_C_1"/>
    <property type="match status" value="1"/>
</dbReference>
<accession>A0A8C3TYQ7</accession>
<evidence type="ECO:0000313" key="3">
    <source>
        <dbReference type="Ensembl" id="ENSCUSP00005005476.1"/>
    </source>
</evidence>
<dbReference type="InterPro" id="IPR050373">
    <property type="entry name" value="Fibrinogen_C-term_domain"/>
</dbReference>
<dbReference type="GO" id="GO:0005615">
    <property type="term" value="C:extracellular space"/>
    <property type="evidence" value="ECO:0007669"/>
    <property type="project" value="TreeGrafter"/>
</dbReference>
<dbReference type="AlphaFoldDB" id="A0A8C3TYQ7"/>
<evidence type="ECO:0000256" key="1">
    <source>
        <dbReference type="ARBA" id="ARBA00023157"/>
    </source>
</evidence>
<dbReference type="InterPro" id="IPR036056">
    <property type="entry name" value="Fibrinogen-like_C"/>
</dbReference>
<dbReference type="PANTHER" id="PTHR19143">
    <property type="entry name" value="FIBRINOGEN/TENASCIN/ANGIOPOEITIN"/>
    <property type="match status" value="1"/>
</dbReference>
<dbReference type="PANTHER" id="PTHR19143:SF466">
    <property type="entry name" value="FIBRINOGEN C-TERMINAL DOMAIN-CONTAINING PROTEIN"/>
    <property type="match status" value="1"/>
</dbReference>
<reference evidence="3" key="3">
    <citation type="submission" date="2025-09" db="UniProtKB">
        <authorList>
            <consortium name="Ensembl"/>
        </authorList>
    </citation>
    <scope>IDENTIFICATION</scope>
</reference>
<evidence type="ECO:0000313" key="4">
    <source>
        <dbReference type="Proteomes" id="UP000694563"/>
    </source>
</evidence>
<dbReference type="SUPFAM" id="SSF56496">
    <property type="entry name" value="Fibrinogen C-terminal domain-like"/>
    <property type="match status" value="1"/>
</dbReference>
<dbReference type="CDD" id="cd00087">
    <property type="entry name" value="FReD"/>
    <property type="match status" value="1"/>
</dbReference>
<dbReference type="Gene3D" id="3.90.215.10">
    <property type="entry name" value="Gamma Fibrinogen, chain A, domain 1"/>
    <property type="match status" value="1"/>
</dbReference>
<dbReference type="InterPro" id="IPR002181">
    <property type="entry name" value="Fibrinogen_a/b/g_C_dom"/>
</dbReference>
<keyword evidence="1" id="KW-1015">Disulfide bond</keyword>
<evidence type="ECO:0000259" key="2">
    <source>
        <dbReference type="PROSITE" id="PS51406"/>
    </source>
</evidence>
<dbReference type="SMART" id="SM00186">
    <property type="entry name" value="FBG"/>
    <property type="match status" value="1"/>
</dbReference>
<name>A0A8C3TYQ7_CATUS</name>
<protein>
    <recommendedName>
        <fullName evidence="2">Fibrinogen C-terminal domain-containing protein</fullName>
    </recommendedName>
</protein>
<dbReference type="Ensembl" id="ENSCUST00005005690.1">
    <property type="protein sequence ID" value="ENSCUSP00005005476.1"/>
    <property type="gene ID" value="ENSCUSG00005003478.1"/>
</dbReference>
<dbReference type="Proteomes" id="UP000694563">
    <property type="component" value="Chromosome 3"/>
</dbReference>
<dbReference type="PROSITE" id="PS51406">
    <property type="entry name" value="FIBRINOGEN_C_2"/>
    <property type="match status" value="1"/>
</dbReference>
<dbReference type="InterPro" id="IPR014716">
    <property type="entry name" value="Fibrinogen_a/b/g_C_1"/>
</dbReference>
<feature type="domain" description="Fibrinogen C-terminal" evidence="2">
    <location>
        <begin position="85"/>
        <end position="292"/>
    </location>
</feature>
<reference evidence="3" key="2">
    <citation type="submission" date="2025-08" db="UniProtKB">
        <authorList>
            <consortium name="Ensembl"/>
        </authorList>
    </citation>
    <scope>IDENTIFICATION</scope>
</reference>
<dbReference type="Pfam" id="PF00147">
    <property type="entry name" value="Fibrinogen_C"/>
    <property type="match status" value="1"/>
</dbReference>
<sequence>MIPGCYNLSLDAPRNPRILGNSSPARNSFPSSPFPVGAIPWLLPLQIPEWFGMGSMDLQSHPISISIPAHPGIPSQDPTPSSPFPVGIPFAVSCPSTLYPKWLSSSPGQFHGFEFHFCGGWTVIQRRQDGSVDFNRTWNEYKEGFGDLNGEFWLGNDNIHRVTSQGDYSLRIDMEDWNNKHKHAFYQVFSIEDEENFYRLHVDGFSGTVEDSFAWYHDKRSFSTPDSGNICAEISHGGWWYHQCFFSNLNGGGRYSIKNRKMLGPDGIVWYSWKDTDYYSLRKVVMMIRPRTFRPHLSP</sequence>
<reference evidence="3" key="1">
    <citation type="submission" date="2020-10" db="EMBL/GenBank/DDBJ databases">
        <title>Catharus ustulatus (Swainson's thrush) genome, bCatUst1, primary haplotype v2.</title>
        <authorList>
            <person name="Delmore K."/>
            <person name="Vafadar M."/>
            <person name="Formenti G."/>
            <person name="Chow W."/>
            <person name="Pelan S."/>
            <person name="Howe K."/>
            <person name="Rhie A."/>
            <person name="Mountcastle J."/>
            <person name="Haase B."/>
            <person name="Fedrigo O."/>
            <person name="Jarvis E.D."/>
        </authorList>
    </citation>
    <scope>NUCLEOTIDE SEQUENCE [LARGE SCALE GENOMIC DNA]</scope>
</reference>
<proteinExistence type="predicted"/>
<dbReference type="InterPro" id="IPR020837">
    <property type="entry name" value="Fibrinogen_CS"/>
</dbReference>
<keyword evidence="4" id="KW-1185">Reference proteome</keyword>